<protein>
    <submittedName>
        <fullName evidence="8">MFS transporter</fullName>
    </submittedName>
</protein>
<dbReference type="AlphaFoldDB" id="A0A2S8EZM0"/>
<feature type="transmembrane region" description="Helical" evidence="7">
    <location>
        <begin position="7"/>
        <end position="27"/>
    </location>
</feature>
<feature type="transmembrane region" description="Helical" evidence="7">
    <location>
        <begin position="336"/>
        <end position="353"/>
    </location>
</feature>
<feature type="transmembrane region" description="Helical" evidence="7">
    <location>
        <begin position="132"/>
        <end position="153"/>
    </location>
</feature>
<keyword evidence="5 7" id="KW-1133">Transmembrane helix</keyword>
<evidence type="ECO:0000313" key="8">
    <source>
        <dbReference type="EMBL" id="PQO25084.1"/>
    </source>
</evidence>
<evidence type="ECO:0000256" key="7">
    <source>
        <dbReference type="SAM" id="Phobius"/>
    </source>
</evidence>
<keyword evidence="4 7" id="KW-0812">Transmembrane</keyword>
<dbReference type="RefSeq" id="WP_105359719.1">
    <property type="nucleotide sequence ID" value="NZ_PUIA01000094.1"/>
</dbReference>
<evidence type="ECO:0000256" key="3">
    <source>
        <dbReference type="ARBA" id="ARBA00022475"/>
    </source>
</evidence>
<evidence type="ECO:0000256" key="1">
    <source>
        <dbReference type="ARBA" id="ARBA00004651"/>
    </source>
</evidence>
<feature type="transmembrane region" description="Helical" evidence="7">
    <location>
        <begin position="298"/>
        <end position="324"/>
    </location>
</feature>
<feature type="transmembrane region" description="Helical" evidence="7">
    <location>
        <begin position="96"/>
        <end position="120"/>
    </location>
</feature>
<gene>
    <name evidence="8" type="ORF">C5Y96_26645</name>
</gene>
<reference evidence="8 9" key="1">
    <citation type="submission" date="2018-02" db="EMBL/GenBank/DDBJ databases">
        <title>Comparative genomes isolates from brazilian mangrove.</title>
        <authorList>
            <person name="Araujo J.E."/>
            <person name="Taketani R.G."/>
            <person name="Silva M.C.P."/>
            <person name="Loureco M.V."/>
            <person name="Andreote F.D."/>
        </authorList>
    </citation>
    <scope>NUCLEOTIDE SEQUENCE [LARGE SCALE GENOMIC DNA]</scope>
    <source>
        <strain evidence="8 9">HEX-2 MGV</strain>
    </source>
</reference>
<dbReference type="Gene3D" id="1.20.1250.20">
    <property type="entry name" value="MFS general substrate transporter like domains"/>
    <property type="match status" value="2"/>
</dbReference>
<evidence type="ECO:0000313" key="9">
    <source>
        <dbReference type="Proteomes" id="UP000240009"/>
    </source>
</evidence>
<feature type="transmembrane region" description="Helical" evidence="7">
    <location>
        <begin position="159"/>
        <end position="178"/>
    </location>
</feature>
<comment type="subcellular location">
    <subcellularLocation>
        <location evidence="1">Cell membrane</location>
        <topology evidence="1">Multi-pass membrane protein</topology>
    </subcellularLocation>
</comment>
<feature type="transmembrane region" description="Helical" evidence="7">
    <location>
        <begin position="245"/>
        <end position="264"/>
    </location>
</feature>
<dbReference type="GO" id="GO:0015213">
    <property type="term" value="F:uridine transmembrane transporter activity"/>
    <property type="evidence" value="ECO:0007669"/>
    <property type="project" value="TreeGrafter"/>
</dbReference>
<comment type="caution">
    <text evidence="8">The sequence shown here is derived from an EMBL/GenBank/DDBJ whole genome shotgun (WGS) entry which is preliminary data.</text>
</comment>
<evidence type="ECO:0000256" key="5">
    <source>
        <dbReference type="ARBA" id="ARBA00022989"/>
    </source>
</evidence>
<keyword evidence="6 7" id="KW-0472">Membrane</keyword>
<dbReference type="EMBL" id="PUIA01000094">
    <property type="protein sequence ID" value="PQO25084.1"/>
    <property type="molecule type" value="Genomic_DNA"/>
</dbReference>
<sequence length="418" mass="45266">MLNSKVIGLSVMMFLQFFVWGAWYVTVGNFMAANGMSDQIGWAYTVAPIAAIISPFFLGFVADRYFASERVLGVLHLLGAAAMFAAPYTANISPTAFLFTLLLHVLCYMPTLGLTNTLAFQNIDDQETQFPIIRVFGTIGWIVANLTVSYVFGADTTATMFYVTATAGIVLGIFSFFLPHTPPPSAGKAVTFGEIAGVDALSMLKERSFLVFILGSFLICIPLAAYYAFAPVFVGDVGFTKPGSVMPFGQMSEIVFMLLMPLFFSRLGVKWMLLVGMAAWVLRYGLFAGGAAMGGDLVYPMVFVGILLHGICYDFFFVTGFIYTDKKCPKNIRAQAQGFLVLVTQGLGLGIGAPMMQTLKSSLTTEAGTNWQMLWLVPCIASGVVMILFGLLFNDKVDASDDEAGYGTNEAPATEPTH</sequence>
<organism evidence="8 9">
    <name type="scientific">Blastopirellula marina</name>
    <dbReference type="NCBI Taxonomy" id="124"/>
    <lineage>
        <taxon>Bacteria</taxon>
        <taxon>Pseudomonadati</taxon>
        <taxon>Planctomycetota</taxon>
        <taxon>Planctomycetia</taxon>
        <taxon>Pirellulales</taxon>
        <taxon>Pirellulaceae</taxon>
        <taxon>Blastopirellula</taxon>
    </lineage>
</organism>
<accession>A0A2S8EZM0</accession>
<evidence type="ECO:0000256" key="4">
    <source>
        <dbReference type="ARBA" id="ARBA00022692"/>
    </source>
</evidence>
<dbReference type="PANTHER" id="PTHR23522:SF4">
    <property type="entry name" value="NUCLEOSIDE PERMEASE NUPG-RELATED"/>
    <property type="match status" value="1"/>
</dbReference>
<keyword evidence="2" id="KW-0813">Transport</keyword>
<keyword evidence="3" id="KW-1003">Cell membrane</keyword>
<dbReference type="SUPFAM" id="SSF103473">
    <property type="entry name" value="MFS general substrate transporter"/>
    <property type="match status" value="1"/>
</dbReference>
<feature type="transmembrane region" description="Helical" evidence="7">
    <location>
        <begin position="271"/>
        <end position="292"/>
    </location>
</feature>
<evidence type="ECO:0000256" key="2">
    <source>
        <dbReference type="ARBA" id="ARBA00022448"/>
    </source>
</evidence>
<dbReference type="InterPro" id="IPR036259">
    <property type="entry name" value="MFS_trans_sf"/>
</dbReference>
<feature type="transmembrane region" description="Helical" evidence="7">
    <location>
        <begin position="373"/>
        <end position="393"/>
    </location>
</feature>
<dbReference type="Proteomes" id="UP000240009">
    <property type="component" value="Unassembled WGS sequence"/>
</dbReference>
<dbReference type="GO" id="GO:0005886">
    <property type="term" value="C:plasma membrane"/>
    <property type="evidence" value="ECO:0007669"/>
    <property type="project" value="UniProtKB-SubCell"/>
</dbReference>
<feature type="transmembrane region" description="Helical" evidence="7">
    <location>
        <begin position="39"/>
        <end position="59"/>
    </location>
</feature>
<name>A0A2S8EZM0_9BACT</name>
<feature type="transmembrane region" description="Helical" evidence="7">
    <location>
        <begin position="209"/>
        <end position="233"/>
    </location>
</feature>
<dbReference type="OrthoDB" id="9783013at2"/>
<dbReference type="InterPro" id="IPR004740">
    <property type="entry name" value="Nuc_H_symport"/>
</dbReference>
<dbReference type="Pfam" id="PF03825">
    <property type="entry name" value="Nuc_H_symport"/>
    <property type="match status" value="1"/>
</dbReference>
<proteinExistence type="predicted"/>
<dbReference type="PANTHER" id="PTHR23522">
    <property type="entry name" value="BLL5896 PROTEIN"/>
    <property type="match status" value="1"/>
</dbReference>
<evidence type="ECO:0000256" key="6">
    <source>
        <dbReference type="ARBA" id="ARBA00023136"/>
    </source>
</evidence>
<dbReference type="GO" id="GO:0015212">
    <property type="term" value="F:cytidine transmembrane transporter activity"/>
    <property type="evidence" value="ECO:0007669"/>
    <property type="project" value="TreeGrafter"/>
</dbReference>
<feature type="transmembrane region" description="Helical" evidence="7">
    <location>
        <begin position="71"/>
        <end position="90"/>
    </location>
</feature>